<comment type="caution">
    <text evidence="3">The sequence shown here is derived from an EMBL/GenBank/DDBJ whole genome shotgun (WGS) entry which is preliminary data.</text>
</comment>
<evidence type="ECO:0000256" key="1">
    <source>
        <dbReference type="SAM" id="MobiDB-lite"/>
    </source>
</evidence>
<name>A0A921QSD4_SORBI</name>
<organism evidence="3 4">
    <name type="scientific">Sorghum bicolor</name>
    <name type="common">Sorghum</name>
    <name type="synonym">Sorghum vulgare</name>
    <dbReference type="NCBI Taxonomy" id="4558"/>
    <lineage>
        <taxon>Eukaryota</taxon>
        <taxon>Viridiplantae</taxon>
        <taxon>Streptophyta</taxon>
        <taxon>Embryophyta</taxon>
        <taxon>Tracheophyta</taxon>
        <taxon>Spermatophyta</taxon>
        <taxon>Magnoliopsida</taxon>
        <taxon>Liliopsida</taxon>
        <taxon>Poales</taxon>
        <taxon>Poaceae</taxon>
        <taxon>PACMAD clade</taxon>
        <taxon>Panicoideae</taxon>
        <taxon>Andropogonodae</taxon>
        <taxon>Andropogoneae</taxon>
        <taxon>Sorghinae</taxon>
        <taxon>Sorghum</taxon>
    </lineage>
</organism>
<accession>A0A921QSD4</accession>
<evidence type="ECO:0000313" key="3">
    <source>
        <dbReference type="EMBL" id="KAG0526967.1"/>
    </source>
</evidence>
<reference evidence="3" key="1">
    <citation type="journal article" date="2019" name="BMC Genomics">
        <title>A new reference genome for Sorghum bicolor reveals high levels of sequence similarity between sweet and grain genotypes: implications for the genetics of sugar metabolism.</title>
        <authorList>
            <person name="Cooper E.A."/>
            <person name="Brenton Z.W."/>
            <person name="Flinn B.S."/>
            <person name="Jenkins J."/>
            <person name="Shu S."/>
            <person name="Flowers D."/>
            <person name="Luo F."/>
            <person name="Wang Y."/>
            <person name="Xia P."/>
            <person name="Barry K."/>
            <person name="Daum C."/>
            <person name="Lipzen A."/>
            <person name="Yoshinaga Y."/>
            <person name="Schmutz J."/>
            <person name="Saski C."/>
            <person name="Vermerris W."/>
            <person name="Kresovich S."/>
        </authorList>
    </citation>
    <scope>NUCLEOTIDE SEQUENCE</scope>
</reference>
<protein>
    <submittedName>
        <fullName evidence="3">Uncharacterized protein</fullName>
    </submittedName>
</protein>
<feature type="chain" id="PRO_5036673571" evidence="2">
    <location>
        <begin position="18"/>
        <end position="71"/>
    </location>
</feature>
<evidence type="ECO:0000313" key="4">
    <source>
        <dbReference type="Proteomes" id="UP000807115"/>
    </source>
</evidence>
<dbReference type="Proteomes" id="UP000807115">
    <property type="component" value="Chromosome 6"/>
</dbReference>
<proteinExistence type="predicted"/>
<gene>
    <name evidence="3" type="ORF">BDA96_06G191800</name>
</gene>
<reference evidence="3" key="2">
    <citation type="submission" date="2020-10" db="EMBL/GenBank/DDBJ databases">
        <authorList>
            <person name="Cooper E.A."/>
            <person name="Brenton Z.W."/>
            <person name="Flinn B.S."/>
            <person name="Jenkins J."/>
            <person name="Shu S."/>
            <person name="Flowers D."/>
            <person name="Luo F."/>
            <person name="Wang Y."/>
            <person name="Xia P."/>
            <person name="Barry K."/>
            <person name="Daum C."/>
            <person name="Lipzen A."/>
            <person name="Yoshinaga Y."/>
            <person name="Schmutz J."/>
            <person name="Saski C."/>
            <person name="Vermerris W."/>
            <person name="Kresovich S."/>
        </authorList>
    </citation>
    <scope>NUCLEOTIDE SEQUENCE</scope>
</reference>
<feature type="signal peptide" evidence="2">
    <location>
        <begin position="1"/>
        <end position="17"/>
    </location>
</feature>
<evidence type="ECO:0000256" key="2">
    <source>
        <dbReference type="SAM" id="SignalP"/>
    </source>
</evidence>
<dbReference type="AlphaFoldDB" id="A0A921QSD4"/>
<keyword evidence="2" id="KW-0732">Signal</keyword>
<feature type="region of interest" description="Disordered" evidence="1">
    <location>
        <begin position="24"/>
        <end position="71"/>
    </location>
</feature>
<dbReference type="EMBL" id="CM027685">
    <property type="protein sequence ID" value="KAG0526967.1"/>
    <property type="molecule type" value="Genomic_DNA"/>
</dbReference>
<sequence>MTHGYSAIWLIFHNSLAGPSCAPHFLPPPNESQKLRAPRRPAGDTVRSPQRPATRPRALIASAPCLPRPRA</sequence>